<dbReference type="InterPro" id="IPR036291">
    <property type="entry name" value="NAD(P)-bd_dom_sf"/>
</dbReference>
<dbReference type="InterPro" id="IPR000683">
    <property type="entry name" value="Gfo/Idh/MocA-like_OxRdtase_N"/>
</dbReference>
<name>A0ABT4TNI9_9ACTN</name>
<evidence type="ECO:0000313" key="5">
    <source>
        <dbReference type="EMBL" id="MDA2806263.1"/>
    </source>
</evidence>
<evidence type="ECO:0000313" key="6">
    <source>
        <dbReference type="Proteomes" id="UP001165685"/>
    </source>
</evidence>
<reference evidence="5" key="1">
    <citation type="submission" date="2023-01" db="EMBL/GenBank/DDBJ databases">
        <title>Draft genome sequence of Nocardiopsis sp. LSu2-4 isolated from halophytes.</title>
        <authorList>
            <person name="Duangmal K."/>
            <person name="Chantavorakit T."/>
        </authorList>
    </citation>
    <scope>NUCLEOTIDE SEQUENCE</scope>
    <source>
        <strain evidence="5">LSu2-4</strain>
    </source>
</reference>
<comment type="similarity">
    <text evidence="1">Belongs to the Gfo/Idh/MocA family.</text>
</comment>
<comment type="caution">
    <text evidence="5">The sequence shown here is derived from an EMBL/GenBank/DDBJ whole genome shotgun (WGS) entry which is preliminary data.</text>
</comment>
<dbReference type="Gene3D" id="3.40.50.720">
    <property type="entry name" value="NAD(P)-binding Rossmann-like Domain"/>
    <property type="match status" value="1"/>
</dbReference>
<dbReference type="Proteomes" id="UP001165685">
    <property type="component" value="Unassembled WGS sequence"/>
</dbReference>
<feature type="domain" description="GFO/IDH/MocA-like oxidoreductase" evidence="4">
    <location>
        <begin position="128"/>
        <end position="248"/>
    </location>
</feature>
<dbReference type="EMBL" id="JAQFWP010000032">
    <property type="protein sequence ID" value="MDA2806263.1"/>
    <property type="molecule type" value="Genomic_DNA"/>
</dbReference>
<evidence type="ECO:0000256" key="1">
    <source>
        <dbReference type="ARBA" id="ARBA00010928"/>
    </source>
</evidence>
<sequence length="340" mass="35178">MRIGLVGAGRIGASHAAAVAARPEVDELLVADVVPGRAGAVAAAVPGAHPACAPDDLLVPGAVDALVITSATASHPGFILGGVRAGIPVFCEKPVAPDVAGTVRVLREVERTGAAVHIGFMRRFDAGYARARQALRAGELGDVHRVHAVTCDAAPPPAGYVPSSGGIFRDCHVHDFDILRWVTGREVDEVHAYGANRGAAYFAEAGDVDTSAAVMRLDDGTLATLQGSRYNGAGYDVRMEVAGTLGTIAVGLDERTALASAEPGAAFPEGEPWQEFWSRFTPAYEAEIAAFLRMAAEGGPSPCTVADALEAVLVADAADRSMRLGRPVRVAEVREEAVAA</sequence>
<dbReference type="SUPFAM" id="SSF55347">
    <property type="entry name" value="Glyceraldehyde-3-phosphate dehydrogenase-like, C-terminal domain"/>
    <property type="match status" value="1"/>
</dbReference>
<protein>
    <submittedName>
        <fullName evidence="5">Gfo/Idh/MocA family oxidoreductase</fullName>
    </submittedName>
</protein>
<dbReference type="RefSeq" id="WP_270678907.1">
    <property type="nucleotide sequence ID" value="NZ_JAQFWP010000032.1"/>
</dbReference>
<evidence type="ECO:0000259" key="4">
    <source>
        <dbReference type="Pfam" id="PF22725"/>
    </source>
</evidence>
<dbReference type="Gene3D" id="3.30.360.10">
    <property type="entry name" value="Dihydrodipicolinate Reductase, domain 2"/>
    <property type="match status" value="1"/>
</dbReference>
<evidence type="ECO:0000256" key="2">
    <source>
        <dbReference type="ARBA" id="ARBA00023002"/>
    </source>
</evidence>
<proteinExistence type="inferred from homology"/>
<dbReference type="Pfam" id="PF01408">
    <property type="entry name" value="GFO_IDH_MocA"/>
    <property type="match status" value="1"/>
</dbReference>
<keyword evidence="2" id="KW-0560">Oxidoreductase</keyword>
<dbReference type="Pfam" id="PF22725">
    <property type="entry name" value="GFO_IDH_MocA_C3"/>
    <property type="match status" value="1"/>
</dbReference>
<dbReference type="PANTHER" id="PTHR42840:SF3">
    <property type="entry name" value="BINDING ROSSMANN FOLD OXIDOREDUCTASE, PUTATIVE (AFU_ORTHOLOGUE AFUA_2G10240)-RELATED"/>
    <property type="match status" value="1"/>
</dbReference>
<feature type="domain" description="Gfo/Idh/MocA-like oxidoreductase N-terminal" evidence="3">
    <location>
        <begin position="1"/>
        <end position="120"/>
    </location>
</feature>
<dbReference type="InterPro" id="IPR055170">
    <property type="entry name" value="GFO_IDH_MocA-like_dom"/>
</dbReference>
<dbReference type="PANTHER" id="PTHR42840">
    <property type="entry name" value="NAD(P)-BINDING ROSSMANN-FOLD SUPERFAMILY PROTEIN-RELATED"/>
    <property type="match status" value="1"/>
</dbReference>
<keyword evidence="6" id="KW-1185">Reference proteome</keyword>
<dbReference type="SUPFAM" id="SSF51735">
    <property type="entry name" value="NAD(P)-binding Rossmann-fold domains"/>
    <property type="match status" value="1"/>
</dbReference>
<evidence type="ECO:0000259" key="3">
    <source>
        <dbReference type="Pfam" id="PF01408"/>
    </source>
</evidence>
<organism evidence="5 6">
    <name type="scientific">Nocardiopsis suaedae</name>
    <dbReference type="NCBI Taxonomy" id="3018444"/>
    <lineage>
        <taxon>Bacteria</taxon>
        <taxon>Bacillati</taxon>
        <taxon>Actinomycetota</taxon>
        <taxon>Actinomycetes</taxon>
        <taxon>Streptosporangiales</taxon>
        <taxon>Nocardiopsidaceae</taxon>
        <taxon>Nocardiopsis</taxon>
    </lineage>
</organism>
<gene>
    <name evidence="5" type="ORF">O4U47_17260</name>
</gene>
<accession>A0ABT4TNI9</accession>